<dbReference type="GO" id="GO:0004519">
    <property type="term" value="F:endonuclease activity"/>
    <property type="evidence" value="ECO:0007669"/>
    <property type="project" value="UniProtKB-UniRule"/>
</dbReference>
<keyword evidence="3" id="KW-0479">Metal-binding</keyword>
<name>A0A450TQE1_9GAMM</name>
<dbReference type="GO" id="GO:0003677">
    <property type="term" value="F:DNA binding"/>
    <property type="evidence" value="ECO:0007669"/>
    <property type="project" value="UniProtKB-UniRule"/>
</dbReference>
<keyword evidence="10" id="KW-0464">Manganese</keyword>
<dbReference type="Pfam" id="PF18541">
    <property type="entry name" value="RuvC_III"/>
    <property type="match status" value="1"/>
</dbReference>
<dbReference type="InterPro" id="IPR003615">
    <property type="entry name" value="HNH_nuc"/>
</dbReference>
<evidence type="ECO:0000256" key="10">
    <source>
        <dbReference type="ARBA" id="ARBA00023211"/>
    </source>
</evidence>
<keyword evidence="6" id="KW-0460">Magnesium</keyword>
<keyword evidence="2 12" id="KW-0540">Nuclease</keyword>
<dbReference type="GO" id="GO:0003723">
    <property type="term" value="F:RNA binding"/>
    <property type="evidence" value="ECO:0007669"/>
    <property type="project" value="UniProtKB-UniRule"/>
</dbReference>
<evidence type="ECO:0000256" key="7">
    <source>
        <dbReference type="ARBA" id="ARBA00022884"/>
    </source>
</evidence>
<evidence type="ECO:0000256" key="4">
    <source>
        <dbReference type="ARBA" id="ARBA00022759"/>
    </source>
</evidence>
<comment type="similarity">
    <text evidence="12">Belongs to the CRISPR-associated Cas9 family.</text>
</comment>
<evidence type="ECO:0000256" key="9">
    <source>
        <dbReference type="ARBA" id="ARBA00023125"/>
    </source>
</evidence>
<evidence type="ECO:0000256" key="5">
    <source>
        <dbReference type="ARBA" id="ARBA00022801"/>
    </source>
</evidence>
<reference evidence="16" key="1">
    <citation type="submission" date="2019-02" db="EMBL/GenBank/DDBJ databases">
        <authorList>
            <person name="Gruber-Vodicka R. H."/>
            <person name="Seah K. B. B."/>
        </authorList>
    </citation>
    <scope>NUCLEOTIDE SEQUENCE</scope>
    <source>
        <strain evidence="16">BECK_BZ131</strain>
    </source>
</reference>
<dbReference type="InterPro" id="IPR040619">
    <property type="entry name" value="Cas9_alpha-helical_lobe"/>
</dbReference>
<protein>
    <recommendedName>
        <fullName evidence="12">CRISPR-associated endonuclease Cas9</fullName>
        <ecNumber evidence="12">3.1.-.-</ecNumber>
    </recommendedName>
</protein>
<dbReference type="InterPro" id="IPR033114">
    <property type="entry name" value="HNH_CAS9"/>
</dbReference>
<dbReference type="InterPro" id="IPR028629">
    <property type="entry name" value="Cas9"/>
</dbReference>
<gene>
    <name evidence="12" type="primary">cas9</name>
    <name evidence="16" type="ORF">BECKFW1821C_GA0114237_102215</name>
</gene>
<keyword evidence="7 12" id="KW-0694">RNA-binding</keyword>
<comment type="function">
    <text evidence="12">CRISPR (clustered regularly interspaced short palindromic repeat) is an adaptive immune system that provides protection against mobile genetic elements (viruses, transposable elements and conjugative plasmids). CRISPR clusters contain spacers, sequences complementary to antecedent mobile elements, and target invading nucleic acids. CRISPR clusters are transcribed and processed into CRISPR RNA (crRNA). In type II CRISPR systems correct processing of pre-crRNA requires a trans-encoded small RNA (tracrRNA), endogenous ribonuclease 3 (rnc) and this protein. The tracrRNA serves as a guide for ribonuclease 3-aided processing of pre-crRNA. Subsequently Cas9/crRNA/tracrRNA endonucleolytically cleaves linear or circular dsDNA target complementary to the spacer; Cas9 is inactive in the absence of the 2 guide RNAs (gRNA). Cas9 recognizes the protospacer adjacent motif (PAM) in the CRISPR repeat sequences to help distinguish self versus nonself, as targets within the bacterial CRISPR locus do not have PAMs. PAM recognition is also required for catalytic activity.</text>
</comment>
<dbReference type="EC" id="3.1.-.-" evidence="12"/>
<feature type="domain" description="HNH Cas9-type" evidence="15">
    <location>
        <begin position="549"/>
        <end position="707"/>
    </location>
</feature>
<dbReference type="GO" id="GO:0046872">
    <property type="term" value="F:metal ion binding"/>
    <property type="evidence" value="ECO:0007669"/>
    <property type="project" value="UniProtKB-UniRule"/>
</dbReference>
<keyword evidence="9 12" id="KW-0238">DNA-binding</keyword>
<feature type="active site" description="Proton acceptor for HNH nuclease domain" evidence="12">
    <location>
        <position position="625"/>
    </location>
</feature>
<dbReference type="Pfam" id="PF13395">
    <property type="entry name" value="HNH_4"/>
    <property type="match status" value="1"/>
</dbReference>
<dbReference type="NCBIfam" id="TIGR01865">
    <property type="entry name" value="cas_Csn1"/>
    <property type="match status" value="1"/>
</dbReference>
<feature type="region of interest" description="Disordered" evidence="14">
    <location>
        <begin position="151"/>
        <end position="173"/>
    </location>
</feature>
<comment type="domain">
    <text evidence="12">Has 2 endonuclease domains. The discontinuous RuvC-like domain cleaves the target DNA noncomplementary to crRNA while the HNH nuclease domain cleaves the target DNA complementary to crRNA.</text>
</comment>
<keyword evidence="13" id="KW-0175">Coiled coil</keyword>
<evidence type="ECO:0000256" key="11">
    <source>
        <dbReference type="ARBA" id="ARBA00046380"/>
    </source>
</evidence>
<feature type="coiled-coil region" evidence="13">
    <location>
        <begin position="549"/>
        <end position="576"/>
    </location>
</feature>
<evidence type="ECO:0000313" key="16">
    <source>
        <dbReference type="EMBL" id="VFJ70279.1"/>
    </source>
</evidence>
<evidence type="ECO:0000256" key="1">
    <source>
        <dbReference type="ARBA" id="ARBA00001946"/>
    </source>
</evidence>
<dbReference type="PROSITE" id="PS51749">
    <property type="entry name" value="HNH_CAS9"/>
    <property type="match status" value="1"/>
</dbReference>
<dbReference type="EMBL" id="CAADFE010000022">
    <property type="protein sequence ID" value="VFJ70279.1"/>
    <property type="molecule type" value="Genomic_DNA"/>
</dbReference>
<dbReference type="GO" id="GO:0016787">
    <property type="term" value="F:hydrolase activity"/>
    <property type="evidence" value="ECO:0007669"/>
    <property type="project" value="UniProtKB-KW"/>
</dbReference>
<feature type="active site" description="For RuvC-like nuclease domain" evidence="12">
    <location>
        <position position="15"/>
    </location>
</feature>
<comment type="caution">
    <text evidence="12">Lacks conserved residue(s) required for the propagation of feature annotation.</text>
</comment>
<evidence type="ECO:0000259" key="15">
    <source>
        <dbReference type="PROSITE" id="PS51749"/>
    </source>
</evidence>
<keyword evidence="8 12" id="KW-0051">Antiviral defense</keyword>
<evidence type="ECO:0000256" key="12">
    <source>
        <dbReference type="HAMAP-Rule" id="MF_01480"/>
    </source>
</evidence>
<comment type="cofactor">
    <cofactor evidence="1">
        <name>Mg(2+)</name>
        <dbReference type="ChEBI" id="CHEBI:18420"/>
    </cofactor>
</comment>
<dbReference type="AlphaFoldDB" id="A0A450TQE1"/>
<organism evidence="16">
    <name type="scientific">Candidatus Kentrum sp. FW</name>
    <dbReference type="NCBI Taxonomy" id="2126338"/>
    <lineage>
        <taxon>Bacteria</taxon>
        <taxon>Pseudomonadati</taxon>
        <taxon>Pseudomonadota</taxon>
        <taxon>Gammaproteobacteria</taxon>
        <taxon>Candidatus Kentrum</taxon>
    </lineage>
</organism>
<evidence type="ECO:0000256" key="14">
    <source>
        <dbReference type="SAM" id="MobiDB-lite"/>
    </source>
</evidence>
<dbReference type="GO" id="GO:0051607">
    <property type="term" value="P:defense response to virus"/>
    <property type="evidence" value="ECO:0007669"/>
    <property type="project" value="UniProtKB-UniRule"/>
</dbReference>
<sequence>MREKENRGKWRLGIDLGTNSIGIAALSLNEPTEAGGKHTVSGLMDMGVRIFSDGRNPKDKQSLAAMRRIPRGMRRNRDRKLNRNARFLRQLRGFGLLPTTSDPPTKEDLARRQELEALDPYILRARGLDGELHLHHLGRALFHLKRRGFKSNRKTDSGDQESGKIREATNRTKEQLEEAGCRTLGEWLGRQRIQTLEKNAAAPKGKRDPLPQARTRLHGGAKAYYDFYPTREMILDEFDRLWESQRRWHPEALTDDAFRTLRETLAFQYPLRPPPVGKCTLDSTQERAPRALPSVQRLRIYQELNHLAVQQPGESSRPIEKKERDLLAEKALSQAKLEFDKMRRWLKLPLDGRFNLESEKRKHLDGDLTAAKLASAKCWGKDWRDLNLDTQEAIVTRLLEQENEDQLVSWLMEEHGLSREKAMAVSRVQFPTGHGAFCAEVSRKLLEQLEADVVTYNEAVELAGYESHSQLDNDAVFDRLPYYGKVLERHVAFGSGEPHDPEEKRYGKVANPTVHVALNQLRRVVNDLMGRFGAPAEIVVELARDLPLSAQEKRKLERTQKDNQAANDKRREILRDYSEKDNYENRLRLRLWEELSQDPLDRRCVFTGEQISFGRLFSDEVEIEHLLPFSRTLDDSPANKTISMRWANRKKANRSPFEAFSDSQPGLDWEEITARAANLPLNKSWRFAPDAMERYENEERDFLARHLTDTQYIARLAVSYLKATGADVRVIPGRLTADLRQVLGLNTLLAESGKSGTKKNRADHRHHAIDALVVALTQRGLLQKVATRAGRAREEGRTRLLQNPGDPWPGFRNDVASCVEEIVVSHKPDHGVQGALHNDTAYGLLKEEPDTKGIRTVVHRVSLDSFKRRADIENIRDDKLREYFLANTEYVPDKEIGKTLVELGERQHPPVRRVRICERLDVIPIRDAQGQPFKAYKGDANYCYDIFTGTPKKSTEGKSTGNKWAGRVISRFAANQPGFQPQARVSTGGEPLIMRLRVNDMLELEESDDRWIMRVVKLSKGQITLARDREAGNLKARDADKADPFKYLTLSPAGLGARSARMVRVGPSGVIRHKGNLS</sequence>
<comment type="subunit">
    <text evidence="11 12">Monomer. Binds crRNA and tracrRNA.</text>
</comment>
<evidence type="ECO:0000256" key="2">
    <source>
        <dbReference type="ARBA" id="ARBA00022722"/>
    </source>
</evidence>
<feature type="compositionally biased region" description="Basic and acidic residues" evidence="14">
    <location>
        <begin position="153"/>
        <end position="173"/>
    </location>
</feature>
<dbReference type="Gene3D" id="3.30.420.10">
    <property type="entry name" value="Ribonuclease H-like superfamily/Ribonuclease H"/>
    <property type="match status" value="3"/>
</dbReference>
<dbReference type="GO" id="GO:0043571">
    <property type="term" value="P:maintenance of CRISPR repeat elements"/>
    <property type="evidence" value="ECO:0007669"/>
    <property type="project" value="UniProtKB-UniRule"/>
</dbReference>
<proteinExistence type="inferred from homology"/>
<dbReference type="HAMAP" id="MF_01480">
    <property type="entry name" value="Cas9"/>
    <property type="match status" value="1"/>
</dbReference>
<dbReference type="InterPro" id="IPR041383">
    <property type="entry name" value="RuvC_III"/>
</dbReference>
<evidence type="ECO:0000256" key="6">
    <source>
        <dbReference type="ARBA" id="ARBA00022842"/>
    </source>
</evidence>
<evidence type="ECO:0000256" key="13">
    <source>
        <dbReference type="SAM" id="Coils"/>
    </source>
</evidence>
<evidence type="ECO:0000256" key="8">
    <source>
        <dbReference type="ARBA" id="ARBA00023118"/>
    </source>
</evidence>
<keyword evidence="5 12" id="KW-0378">Hydrolase</keyword>
<dbReference type="Pfam" id="PF18470">
    <property type="entry name" value="Cas9_a"/>
    <property type="match status" value="1"/>
</dbReference>
<accession>A0A450TQE1</accession>
<keyword evidence="4 12" id="KW-0255">Endonuclease</keyword>
<dbReference type="InterPro" id="IPR036397">
    <property type="entry name" value="RNaseH_sf"/>
</dbReference>
<evidence type="ECO:0000256" key="3">
    <source>
        <dbReference type="ARBA" id="ARBA00022723"/>
    </source>
</evidence>